<dbReference type="EMBL" id="AEJF01000043">
    <property type="protein sequence ID" value="KLU27250.1"/>
    <property type="molecule type" value="Genomic_DNA"/>
</dbReference>
<accession>A0A0J1D3F9</accession>
<evidence type="ECO:0000256" key="5">
    <source>
        <dbReference type="ARBA" id="ARBA00022519"/>
    </source>
</evidence>
<feature type="non-terminal residue" evidence="11">
    <location>
        <position position="1"/>
    </location>
</feature>
<evidence type="ECO:0000313" key="11">
    <source>
        <dbReference type="EMBL" id="KLU27250.1"/>
    </source>
</evidence>
<name>A0A0J1D3F9_9BURK</name>
<organism evidence="11 12">
    <name type="scientific">Caballeronia mineralivorans PML1(12)</name>
    <dbReference type="NCBI Taxonomy" id="908627"/>
    <lineage>
        <taxon>Bacteria</taxon>
        <taxon>Pseudomonadati</taxon>
        <taxon>Pseudomonadota</taxon>
        <taxon>Betaproteobacteria</taxon>
        <taxon>Burkholderiales</taxon>
        <taxon>Burkholderiaceae</taxon>
        <taxon>Caballeronia</taxon>
    </lineage>
</organism>
<dbReference type="GO" id="GO:0015031">
    <property type="term" value="P:protein transport"/>
    <property type="evidence" value="ECO:0007669"/>
    <property type="project" value="UniProtKB-KW"/>
</dbReference>
<dbReference type="Gene3D" id="3.30.1150.10">
    <property type="match status" value="1"/>
</dbReference>
<keyword evidence="12" id="KW-1185">Reference proteome</keyword>
<dbReference type="PANTHER" id="PTHR33446:SF2">
    <property type="entry name" value="PROTEIN TONB"/>
    <property type="match status" value="1"/>
</dbReference>
<evidence type="ECO:0000256" key="3">
    <source>
        <dbReference type="ARBA" id="ARBA00022448"/>
    </source>
</evidence>
<dbReference type="InterPro" id="IPR037682">
    <property type="entry name" value="TonB_C"/>
</dbReference>
<keyword evidence="3" id="KW-0813">Transport</keyword>
<dbReference type="RefSeq" id="WP_047845561.1">
    <property type="nucleotide sequence ID" value="NZ_AEJF01000043.1"/>
</dbReference>
<protein>
    <recommendedName>
        <fullName evidence="10">TonB C-terminal domain-containing protein</fullName>
    </recommendedName>
</protein>
<keyword evidence="7" id="KW-0653">Protein transport</keyword>
<keyword evidence="4" id="KW-1003">Cell membrane</keyword>
<comment type="caution">
    <text evidence="11">The sequence shown here is derived from an EMBL/GenBank/DDBJ whole genome shotgun (WGS) entry which is preliminary data.</text>
</comment>
<dbReference type="SUPFAM" id="SSF74653">
    <property type="entry name" value="TolA/TonB C-terminal domain"/>
    <property type="match status" value="1"/>
</dbReference>
<proteinExistence type="inferred from homology"/>
<evidence type="ECO:0000313" key="12">
    <source>
        <dbReference type="Proteomes" id="UP000035963"/>
    </source>
</evidence>
<evidence type="ECO:0000256" key="9">
    <source>
        <dbReference type="ARBA" id="ARBA00023136"/>
    </source>
</evidence>
<reference evidence="11 12" key="1">
    <citation type="journal article" date="2015" name="Genome Announc.">
        <title>Draft Genome Sequence of Burkholderia sp. Strain PML1(12), an Ectomycorrhizosphere-Inhabiting Bacterium with Effective Mineral-Weathering Ability.</title>
        <authorList>
            <person name="Uroz S."/>
            <person name="Oger P."/>
        </authorList>
    </citation>
    <scope>NUCLEOTIDE SEQUENCE [LARGE SCALE GENOMIC DNA]</scope>
    <source>
        <strain evidence="12">PML1(12)</strain>
    </source>
</reference>
<keyword evidence="6" id="KW-0812">Transmembrane</keyword>
<dbReference type="GO" id="GO:0098797">
    <property type="term" value="C:plasma membrane protein complex"/>
    <property type="evidence" value="ECO:0007669"/>
    <property type="project" value="TreeGrafter"/>
</dbReference>
<dbReference type="GO" id="GO:0055085">
    <property type="term" value="P:transmembrane transport"/>
    <property type="evidence" value="ECO:0007669"/>
    <property type="project" value="InterPro"/>
</dbReference>
<evidence type="ECO:0000256" key="6">
    <source>
        <dbReference type="ARBA" id="ARBA00022692"/>
    </source>
</evidence>
<dbReference type="AlphaFoldDB" id="A0A0J1D3F9"/>
<comment type="similarity">
    <text evidence="2">Belongs to the TonB family.</text>
</comment>
<keyword evidence="9" id="KW-0472">Membrane</keyword>
<dbReference type="Proteomes" id="UP000035963">
    <property type="component" value="Unassembled WGS sequence"/>
</dbReference>
<evidence type="ECO:0000259" key="10">
    <source>
        <dbReference type="PROSITE" id="PS52015"/>
    </source>
</evidence>
<feature type="domain" description="TonB C-terminal" evidence="10">
    <location>
        <begin position="20"/>
        <end position="112"/>
    </location>
</feature>
<keyword evidence="5" id="KW-0997">Cell inner membrane</keyword>
<dbReference type="NCBIfam" id="TIGR01352">
    <property type="entry name" value="tonB_Cterm"/>
    <property type="match status" value="1"/>
</dbReference>
<dbReference type="OrthoDB" id="9157102at2"/>
<dbReference type="PROSITE" id="PS52015">
    <property type="entry name" value="TONB_CTD"/>
    <property type="match status" value="1"/>
</dbReference>
<evidence type="ECO:0000256" key="1">
    <source>
        <dbReference type="ARBA" id="ARBA00004383"/>
    </source>
</evidence>
<comment type="subcellular location">
    <subcellularLocation>
        <location evidence="1">Cell inner membrane</location>
        <topology evidence="1">Single-pass membrane protein</topology>
        <orientation evidence="1">Periplasmic side</orientation>
    </subcellularLocation>
</comment>
<evidence type="ECO:0000256" key="4">
    <source>
        <dbReference type="ARBA" id="ARBA00022475"/>
    </source>
</evidence>
<evidence type="ECO:0000256" key="2">
    <source>
        <dbReference type="ARBA" id="ARBA00006555"/>
    </source>
</evidence>
<gene>
    <name evidence="11" type="ORF">EOS_05165</name>
</gene>
<evidence type="ECO:0000256" key="7">
    <source>
        <dbReference type="ARBA" id="ARBA00022927"/>
    </source>
</evidence>
<dbReference type="Pfam" id="PF03544">
    <property type="entry name" value="TonB_C"/>
    <property type="match status" value="1"/>
</dbReference>
<dbReference type="PANTHER" id="PTHR33446">
    <property type="entry name" value="PROTEIN TONB-RELATED"/>
    <property type="match status" value="1"/>
</dbReference>
<dbReference type="InterPro" id="IPR051045">
    <property type="entry name" value="TonB-dependent_transducer"/>
</dbReference>
<dbReference type="GO" id="GO:0031992">
    <property type="term" value="F:energy transducer activity"/>
    <property type="evidence" value="ECO:0007669"/>
    <property type="project" value="TreeGrafter"/>
</dbReference>
<dbReference type="InterPro" id="IPR006260">
    <property type="entry name" value="TonB/TolA_C"/>
</dbReference>
<keyword evidence="8" id="KW-1133">Transmembrane helix</keyword>
<evidence type="ECO:0000256" key="8">
    <source>
        <dbReference type="ARBA" id="ARBA00022989"/>
    </source>
</evidence>
<sequence length="112" mass="11735">AAPPPPPATPAAAPAAPNPSFENAMRAAIQAALHYPESARMSGMAGRTRVGFRYRDGSVSDITLVTSSGSGLLDRAALAAVRDAAYPKPEPAQMGKTLNEQLWVTFNLNTNE</sequence>
<dbReference type="PATRIC" id="fig|908627.4.peg.1139"/>